<proteinExistence type="inferred from homology"/>
<evidence type="ECO:0000313" key="3">
    <source>
        <dbReference type="EMBL" id="NMO96605.1"/>
    </source>
</evidence>
<dbReference type="InterPro" id="IPR002347">
    <property type="entry name" value="SDR_fam"/>
</dbReference>
<reference evidence="3 4" key="1">
    <citation type="submission" date="2020-04" db="EMBL/GenBank/DDBJ databases">
        <title>Paenibacillus algicola sp. nov., a novel marine bacterium producing alginate lyase.</title>
        <authorList>
            <person name="Huang H."/>
        </authorList>
    </citation>
    <scope>NUCLEOTIDE SEQUENCE [LARGE SCALE GENOMIC DNA]</scope>
    <source>
        <strain evidence="3 4">L7-75</strain>
    </source>
</reference>
<evidence type="ECO:0000313" key="4">
    <source>
        <dbReference type="Proteomes" id="UP000565468"/>
    </source>
</evidence>
<dbReference type="EMBL" id="JABBPN010000010">
    <property type="protein sequence ID" value="NMO96605.1"/>
    <property type="molecule type" value="Genomic_DNA"/>
</dbReference>
<keyword evidence="4" id="KW-1185">Reference proteome</keyword>
<dbReference type="PRINTS" id="PR00081">
    <property type="entry name" value="GDHRDH"/>
</dbReference>
<gene>
    <name evidence="3" type="ORF">HII30_12565</name>
</gene>
<organism evidence="3 4">
    <name type="scientific">Paenibacillus lemnae</name>
    <dbReference type="NCBI Taxonomy" id="1330551"/>
    <lineage>
        <taxon>Bacteria</taxon>
        <taxon>Bacillati</taxon>
        <taxon>Bacillota</taxon>
        <taxon>Bacilli</taxon>
        <taxon>Bacillales</taxon>
        <taxon>Paenibacillaceae</taxon>
        <taxon>Paenibacillus</taxon>
    </lineage>
</organism>
<dbReference type="InterPro" id="IPR036291">
    <property type="entry name" value="NAD(P)-bd_dom_sf"/>
</dbReference>
<dbReference type="PANTHER" id="PTHR43157:SF31">
    <property type="entry name" value="PHOSPHATIDYLINOSITOL-GLYCAN BIOSYNTHESIS CLASS F PROTEIN"/>
    <property type="match status" value="1"/>
</dbReference>
<keyword evidence="1" id="KW-0560">Oxidoreductase</keyword>
<dbReference type="Gene3D" id="3.40.50.720">
    <property type="entry name" value="NAD(P)-binding Rossmann-like Domain"/>
    <property type="match status" value="1"/>
</dbReference>
<sequence length="306" mass="33718">MKRVFSYISQEGVLGLEKIAVITGANSGMGLASTIELAKQGVRVIMACRSKERGEAALNEAKEHSGSDKIELMLCDLGDLSSIRRFVSEFQEKYPVLDVLLNNAGVVMTRRKETTDGFEMDLGVNHLGHFLLTNLLLDPLLAAEQGRVVTVASGAYKAGKIHFDDPFLSRGFNAIRAYAQSKLANVLFTRELAARLHGTKVTANCVHPGAVATQIGVNRDTGFGKTVLNMLKPFFLTPQQGAETALYLSLAPELAGTTGQYFYRKKIQQLKPKAQNKQEAERLWEWSCKQVGIPNLKTIEQRGYIQ</sequence>
<dbReference type="SUPFAM" id="SSF51735">
    <property type="entry name" value="NAD(P)-binding Rossmann-fold domains"/>
    <property type="match status" value="1"/>
</dbReference>
<dbReference type="Pfam" id="PF00106">
    <property type="entry name" value="adh_short"/>
    <property type="match status" value="1"/>
</dbReference>
<evidence type="ECO:0000256" key="2">
    <source>
        <dbReference type="RuleBase" id="RU000363"/>
    </source>
</evidence>
<comment type="similarity">
    <text evidence="2">Belongs to the short-chain dehydrogenases/reductases (SDR) family.</text>
</comment>
<dbReference type="AlphaFoldDB" id="A0A848M7E8"/>
<name>A0A848M7E8_PAELE</name>
<dbReference type="PRINTS" id="PR00080">
    <property type="entry name" value="SDRFAMILY"/>
</dbReference>
<protein>
    <submittedName>
        <fullName evidence="3">SDR family oxidoreductase</fullName>
    </submittedName>
</protein>
<dbReference type="CDD" id="cd05327">
    <property type="entry name" value="retinol-DH_like_SDR_c_like"/>
    <property type="match status" value="1"/>
</dbReference>
<dbReference type="Proteomes" id="UP000565468">
    <property type="component" value="Unassembled WGS sequence"/>
</dbReference>
<accession>A0A848M7E8</accession>
<comment type="caution">
    <text evidence="3">The sequence shown here is derived from an EMBL/GenBank/DDBJ whole genome shotgun (WGS) entry which is preliminary data.</text>
</comment>
<dbReference type="PANTHER" id="PTHR43157">
    <property type="entry name" value="PHOSPHATIDYLINOSITOL-GLYCAN BIOSYNTHESIS CLASS F PROTEIN-RELATED"/>
    <property type="match status" value="1"/>
</dbReference>
<dbReference type="GO" id="GO:0016491">
    <property type="term" value="F:oxidoreductase activity"/>
    <property type="evidence" value="ECO:0007669"/>
    <property type="project" value="UniProtKB-KW"/>
</dbReference>
<evidence type="ECO:0000256" key="1">
    <source>
        <dbReference type="ARBA" id="ARBA00023002"/>
    </source>
</evidence>